<comment type="caution">
    <text evidence="1">The sequence shown here is derived from an EMBL/GenBank/DDBJ whole genome shotgun (WGS) entry which is preliminary data.</text>
</comment>
<proteinExistence type="predicted"/>
<dbReference type="AlphaFoldDB" id="A0A9D4R577"/>
<name>A0A9D4R577_DREPO</name>
<reference evidence="1" key="1">
    <citation type="journal article" date="2019" name="bioRxiv">
        <title>The Genome of the Zebra Mussel, Dreissena polymorpha: A Resource for Invasive Species Research.</title>
        <authorList>
            <person name="McCartney M.A."/>
            <person name="Auch B."/>
            <person name="Kono T."/>
            <person name="Mallez S."/>
            <person name="Zhang Y."/>
            <person name="Obille A."/>
            <person name="Becker A."/>
            <person name="Abrahante J.E."/>
            <person name="Garbe J."/>
            <person name="Badalamenti J.P."/>
            <person name="Herman A."/>
            <person name="Mangelson H."/>
            <person name="Liachko I."/>
            <person name="Sullivan S."/>
            <person name="Sone E.D."/>
            <person name="Koren S."/>
            <person name="Silverstein K.A.T."/>
            <person name="Beckman K.B."/>
            <person name="Gohl D.M."/>
        </authorList>
    </citation>
    <scope>NUCLEOTIDE SEQUENCE</scope>
    <source>
        <strain evidence="1">Duluth1</strain>
        <tissue evidence="1">Whole animal</tissue>
    </source>
</reference>
<evidence type="ECO:0000313" key="2">
    <source>
        <dbReference type="Proteomes" id="UP000828390"/>
    </source>
</evidence>
<protein>
    <submittedName>
        <fullName evidence="1">Uncharacterized protein</fullName>
    </submittedName>
</protein>
<organism evidence="1 2">
    <name type="scientific">Dreissena polymorpha</name>
    <name type="common">Zebra mussel</name>
    <name type="synonym">Mytilus polymorpha</name>
    <dbReference type="NCBI Taxonomy" id="45954"/>
    <lineage>
        <taxon>Eukaryota</taxon>
        <taxon>Metazoa</taxon>
        <taxon>Spiralia</taxon>
        <taxon>Lophotrochozoa</taxon>
        <taxon>Mollusca</taxon>
        <taxon>Bivalvia</taxon>
        <taxon>Autobranchia</taxon>
        <taxon>Heteroconchia</taxon>
        <taxon>Euheterodonta</taxon>
        <taxon>Imparidentia</taxon>
        <taxon>Neoheterodontei</taxon>
        <taxon>Myida</taxon>
        <taxon>Dreissenoidea</taxon>
        <taxon>Dreissenidae</taxon>
        <taxon>Dreissena</taxon>
    </lineage>
</organism>
<reference evidence="1" key="2">
    <citation type="submission" date="2020-11" db="EMBL/GenBank/DDBJ databases">
        <authorList>
            <person name="McCartney M.A."/>
            <person name="Auch B."/>
            <person name="Kono T."/>
            <person name="Mallez S."/>
            <person name="Becker A."/>
            <person name="Gohl D.M."/>
            <person name="Silverstein K.A.T."/>
            <person name="Koren S."/>
            <person name="Bechman K.B."/>
            <person name="Herman A."/>
            <person name="Abrahante J.E."/>
            <person name="Garbe J."/>
        </authorList>
    </citation>
    <scope>NUCLEOTIDE SEQUENCE</scope>
    <source>
        <strain evidence="1">Duluth1</strain>
        <tissue evidence="1">Whole animal</tissue>
    </source>
</reference>
<keyword evidence="2" id="KW-1185">Reference proteome</keyword>
<dbReference type="PANTHER" id="PTHR11161">
    <property type="entry name" value="O-ACYLTRANSFERASE"/>
    <property type="match status" value="1"/>
</dbReference>
<accession>A0A9D4R577</accession>
<dbReference type="PANTHER" id="PTHR11161:SF0">
    <property type="entry name" value="O-ACYLTRANSFERASE LIKE PROTEIN"/>
    <property type="match status" value="1"/>
</dbReference>
<sequence>MTPPYVLVIVTFVYLYMYLRDGPMWPDKIAVADSCRQDWWKHLKYINNFVGVEGVPAEKQVYKHHVTLCLVQFTYI</sequence>
<gene>
    <name evidence="1" type="ORF">DPMN_097971</name>
</gene>
<dbReference type="InterPro" id="IPR052728">
    <property type="entry name" value="O2_lipid_transport_reg"/>
</dbReference>
<dbReference type="EMBL" id="JAIWYP010000003">
    <property type="protein sequence ID" value="KAH3855404.1"/>
    <property type="molecule type" value="Genomic_DNA"/>
</dbReference>
<dbReference type="Proteomes" id="UP000828390">
    <property type="component" value="Unassembled WGS sequence"/>
</dbReference>
<evidence type="ECO:0000313" key="1">
    <source>
        <dbReference type="EMBL" id="KAH3855404.1"/>
    </source>
</evidence>